<dbReference type="SUPFAM" id="SSF55729">
    <property type="entry name" value="Acyl-CoA N-acyltransferases (Nat)"/>
    <property type="match status" value="1"/>
</dbReference>
<dbReference type="PROSITE" id="PS51186">
    <property type="entry name" value="GNAT"/>
    <property type="match status" value="1"/>
</dbReference>
<evidence type="ECO:0000256" key="1">
    <source>
        <dbReference type="ARBA" id="ARBA00022679"/>
    </source>
</evidence>
<feature type="domain" description="N-acetyltransferase" evidence="3">
    <location>
        <begin position="32"/>
        <end position="173"/>
    </location>
</feature>
<evidence type="ECO:0000259" key="3">
    <source>
        <dbReference type="PROSITE" id="PS51186"/>
    </source>
</evidence>
<sequence length="177" mass="20433">MVANESPALEPAGLFRLWPLSMQDWPKGVREMPLYTPDTDDYPEMTEVWERSVRATHDFLPDAYIIRLKGLLTQYLDSVTLFCTQDEQFNITGFAGVNRNRLDILFIDPDHRGKKLGTQLLTHAIEHFDIHELDVNEQNTQALGFYLRHGFEVVGRSEVDGLGQPYPMLRMRLIGRN</sequence>
<reference evidence="4 5" key="1">
    <citation type="submission" date="2018-08" db="EMBL/GenBank/DDBJ databases">
        <title>Recombination of ecologically and evolutionarily significant loci maintains genetic cohesion in the Pseudomonas syringae species complex.</title>
        <authorList>
            <person name="Dillon M."/>
            <person name="Thakur S."/>
            <person name="Almeida R.N.D."/>
            <person name="Weir B.S."/>
            <person name="Guttman D.S."/>
        </authorList>
    </citation>
    <scope>NUCLEOTIDE SEQUENCE [LARGE SCALE GENOMIC DNA]</scope>
    <source>
        <strain evidence="4 5">ICMP 7496</strain>
    </source>
</reference>
<dbReference type="CDD" id="cd04301">
    <property type="entry name" value="NAT_SF"/>
    <property type="match status" value="1"/>
</dbReference>
<gene>
    <name evidence="4" type="ORF">ALP05_100215</name>
</gene>
<dbReference type="Gene3D" id="3.40.630.30">
    <property type="match status" value="1"/>
</dbReference>
<dbReference type="AlphaFoldDB" id="A0A3M6F5J6"/>
<protein>
    <submittedName>
        <fullName evidence="4">Putative acetyltransferase</fullName>
    </submittedName>
</protein>
<dbReference type="PANTHER" id="PTHR43800:SF1">
    <property type="entry name" value="PEPTIDYL-LYSINE N-ACETYLTRANSFERASE YJAB"/>
    <property type="match status" value="1"/>
</dbReference>
<dbReference type="GO" id="GO:0016747">
    <property type="term" value="F:acyltransferase activity, transferring groups other than amino-acyl groups"/>
    <property type="evidence" value="ECO:0007669"/>
    <property type="project" value="InterPro"/>
</dbReference>
<dbReference type="Pfam" id="PF13673">
    <property type="entry name" value="Acetyltransf_10"/>
    <property type="match status" value="1"/>
</dbReference>
<keyword evidence="2" id="KW-0012">Acyltransferase</keyword>
<keyword evidence="1 4" id="KW-0808">Transferase</keyword>
<evidence type="ECO:0000256" key="2">
    <source>
        <dbReference type="ARBA" id="ARBA00023315"/>
    </source>
</evidence>
<name>A0A3M6F5J6_9PSED</name>
<dbReference type="InterPro" id="IPR016181">
    <property type="entry name" value="Acyl_CoA_acyltransferase"/>
</dbReference>
<organism evidence="4 5">
    <name type="scientific">Pseudomonas caricapapayae</name>
    <dbReference type="NCBI Taxonomy" id="46678"/>
    <lineage>
        <taxon>Bacteria</taxon>
        <taxon>Pseudomonadati</taxon>
        <taxon>Pseudomonadota</taxon>
        <taxon>Gammaproteobacteria</taxon>
        <taxon>Pseudomonadales</taxon>
        <taxon>Pseudomonadaceae</taxon>
        <taxon>Pseudomonas</taxon>
    </lineage>
</organism>
<comment type="caution">
    <text evidence="4">The sequence shown here is derived from an EMBL/GenBank/DDBJ whole genome shotgun (WGS) entry which is preliminary data.</text>
</comment>
<accession>A0A3M6F5J6</accession>
<dbReference type="PANTHER" id="PTHR43800">
    <property type="entry name" value="PEPTIDYL-LYSINE N-ACETYLTRANSFERASE YJAB"/>
    <property type="match status" value="1"/>
</dbReference>
<dbReference type="InterPro" id="IPR000182">
    <property type="entry name" value="GNAT_dom"/>
</dbReference>
<dbReference type="EMBL" id="RBUY01000096">
    <property type="protein sequence ID" value="RMV75226.1"/>
    <property type="molecule type" value="Genomic_DNA"/>
</dbReference>
<proteinExistence type="predicted"/>
<dbReference type="Proteomes" id="UP000269872">
    <property type="component" value="Unassembled WGS sequence"/>
</dbReference>
<evidence type="ECO:0000313" key="4">
    <source>
        <dbReference type="EMBL" id="RMV75226.1"/>
    </source>
</evidence>
<evidence type="ECO:0000313" key="5">
    <source>
        <dbReference type="Proteomes" id="UP000269872"/>
    </source>
</evidence>